<keyword evidence="2" id="KW-1185">Reference proteome</keyword>
<name>A0ACB8E9R6_9SAUR</name>
<dbReference type="EMBL" id="CM037627">
    <property type="protein sequence ID" value="KAH7989101.1"/>
    <property type="molecule type" value="Genomic_DNA"/>
</dbReference>
<sequence length="71" mass="7988">MKRAIEGFETAKSFALHGAHVILACRNMVKANEAVQSILEEWISFEALHLFANPSRLLIVRHTISSVKWVA</sequence>
<dbReference type="Proteomes" id="UP000827872">
    <property type="component" value="Linkage Group LG14"/>
</dbReference>
<organism evidence="1 2">
    <name type="scientific">Sphaerodactylus townsendi</name>
    <dbReference type="NCBI Taxonomy" id="933632"/>
    <lineage>
        <taxon>Eukaryota</taxon>
        <taxon>Metazoa</taxon>
        <taxon>Chordata</taxon>
        <taxon>Craniata</taxon>
        <taxon>Vertebrata</taxon>
        <taxon>Euteleostomi</taxon>
        <taxon>Lepidosauria</taxon>
        <taxon>Squamata</taxon>
        <taxon>Bifurcata</taxon>
        <taxon>Gekkota</taxon>
        <taxon>Sphaerodactylidae</taxon>
        <taxon>Sphaerodactylus</taxon>
    </lineage>
</organism>
<reference evidence="1" key="1">
    <citation type="submission" date="2021-08" db="EMBL/GenBank/DDBJ databases">
        <title>The first chromosome-level gecko genome reveals the dynamic sex chromosomes of Neotropical dwarf geckos (Sphaerodactylidae: Sphaerodactylus).</title>
        <authorList>
            <person name="Pinto B.J."/>
            <person name="Keating S.E."/>
            <person name="Gamble T."/>
        </authorList>
    </citation>
    <scope>NUCLEOTIDE SEQUENCE</scope>
    <source>
        <strain evidence="1">TG3544</strain>
    </source>
</reference>
<evidence type="ECO:0000313" key="1">
    <source>
        <dbReference type="EMBL" id="KAH7989101.1"/>
    </source>
</evidence>
<protein>
    <submittedName>
        <fullName evidence="1">Uncharacterized protein</fullName>
    </submittedName>
</protein>
<gene>
    <name evidence="1" type="ORF">K3G42_002664</name>
</gene>
<proteinExistence type="predicted"/>
<comment type="caution">
    <text evidence="1">The sequence shown here is derived from an EMBL/GenBank/DDBJ whole genome shotgun (WGS) entry which is preliminary data.</text>
</comment>
<accession>A0ACB8E9R6</accession>
<evidence type="ECO:0000313" key="2">
    <source>
        <dbReference type="Proteomes" id="UP000827872"/>
    </source>
</evidence>